<dbReference type="Pfam" id="PF03795">
    <property type="entry name" value="YCII"/>
    <property type="match status" value="1"/>
</dbReference>
<organism evidence="3 4">
    <name type="scientific">Phytohabitans kaempferiae</name>
    <dbReference type="NCBI Taxonomy" id="1620943"/>
    <lineage>
        <taxon>Bacteria</taxon>
        <taxon>Bacillati</taxon>
        <taxon>Actinomycetota</taxon>
        <taxon>Actinomycetes</taxon>
        <taxon>Micromonosporales</taxon>
        <taxon>Micromonosporaceae</taxon>
    </lineage>
</organism>
<dbReference type="InterPro" id="IPR005545">
    <property type="entry name" value="YCII"/>
</dbReference>
<feature type="domain" description="YCII-related" evidence="2">
    <location>
        <begin position="36"/>
        <end position="146"/>
    </location>
</feature>
<proteinExistence type="inferred from homology"/>
<dbReference type="Gene3D" id="3.30.70.1060">
    <property type="entry name" value="Dimeric alpha+beta barrel"/>
    <property type="match status" value="1"/>
</dbReference>
<dbReference type="InterPro" id="IPR011008">
    <property type="entry name" value="Dimeric_a/b-barrel"/>
</dbReference>
<comment type="similarity">
    <text evidence="1">Belongs to the YciI family.</text>
</comment>
<accession>A0ABV6MCY9</accession>
<sequence length="152" mass="16375">MTWVSLGDVEERGAAPTYLCEVPAAGIETMKGNAVKYMLLIYQNTAAAAAMSEEEMGVLQNEAGEIWQELTKSGEWVSGAGLAPPAQAKAIRVRDGVAAVTDGPFSEAKEQLAGICIFETESLERAVEIAQRWPDARYWGVELREILGVAEA</sequence>
<evidence type="ECO:0000256" key="1">
    <source>
        <dbReference type="ARBA" id="ARBA00007689"/>
    </source>
</evidence>
<keyword evidence="4" id="KW-1185">Reference proteome</keyword>
<dbReference type="EMBL" id="JBHLUH010000073">
    <property type="protein sequence ID" value="MFC0532567.1"/>
    <property type="molecule type" value="Genomic_DNA"/>
</dbReference>
<name>A0ABV6MCY9_9ACTN</name>
<evidence type="ECO:0000259" key="2">
    <source>
        <dbReference type="Pfam" id="PF03795"/>
    </source>
</evidence>
<dbReference type="PANTHER" id="PTHR35174:SF3">
    <property type="entry name" value="BLL7171 PROTEIN"/>
    <property type="match status" value="1"/>
</dbReference>
<reference evidence="3 4" key="1">
    <citation type="submission" date="2024-09" db="EMBL/GenBank/DDBJ databases">
        <authorList>
            <person name="Sun Q."/>
            <person name="Mori K."/>
        </authorList>
    </citation>
    <scope>NUCLEOTIDE SEQUENCE [LARGE SCALE GENOMIC DNA]</scope>
    <source>
        <strain evidence="3 4">TBRC 3947</strain>
    </source>
</reference>
<evidence type="ECO:0000313" key="4">
    <source>
        <dbReference type="Proteomes" id="UP001589867"/>
    </source>
</evidence>
<dbReference type="Proteomes" id="UP001589867">
    <property type="component" value="Unassembled WGS sequence"/>
</dbReference>
<gene>
    <name evidence="3" type="ORF">ACFFIA_33590</name>
</gene>
<dbReference type="RefSeq" id="WP_377258867.1">
    <property type="nucleotide sequence ID" value="NZ_JBHLUH010000073.1"/>
</dbReference>
<evidence type="ECO:0000313" key="3">
    <source>
        <dbReference type="EMBL" id="MFC0532567.1"/>
    </source>
</evidence>
<comment type="caution">
    <text evidence="3">The sequence shown here is derived from an EMBL/GenBank/DDBJ whole genome shotgun (WGS) entry which is preliminary data.</text>
</comment>
<dbReference type="PANTHER" id="PTHR35174">
    <property type="entry name" value="BLL7171 PROTEIN-RELATED"/>
    <property type="match status" value="1"/>
</dbReference>
<dbReference type="SUPFAM" id="SSF54909">
    <property type="entry name" value="Dimeric alpha+beta barrel"/>
    <property type="match status" value="1"/>
</dbReference>
<protein>
    <submittedName>
        <fullName evidence="3">YciI family protein</fullName>
    </submittedName>
</protein>